<evidence type="ECO:0000256" key="1">
    <source>
        <dbReference type="SAM" id="MobiDB-lite"/>
    </source>
</evidence>
<organism evidence="2 3">
    <name type="scientific">Strongylocentrotus purpuratus</name>
    <name type="common">Purple sea urchin</name>
    <dbReference type="NCBI Taxonomy" id="7668"/>
    <lineage>
        <taxon>Eukaryota</taxon>
        <taxon>Metazoa</taxon>
        <taxon>Echinodermata</taxon>
        <taxon>Eleutherozoa</taxon>
        <taxon>Echinozoa</taxon>
        <taxon>Echinoidea</taxon>
        <taxon>Euechinoidea</taxon>
        <taxon>Echinacea</taxon>
        <taxon>Camarodonta</taxon>
        <taxon>Echinidea</taxon>
        <taxon>Strongylocentrotidae</taxon>
        <taxon>Strongylocentrotus</taxon>
    </lineage>
</organism>
<dbReference type="AlphaFoldDB" id="A0A7M7P4L3"/>
<dbReference type="InParanoid" id="A0A7M7P4L3"/>
<dbReference type="KEGG" id="spu:105436994"/>
<evidence type="ECO:0000313" key="3">
    <source>
        <dbReference type="Proteomes" id="UP000007110"/>
    </source>
</evidence>
<dbReference type="Proteomes" id="UP000007110">
    <property type="component" value="Unassembled WGS sequence"/>
</dbReference>
<feature type="region of interest" description="Disordered" evidence="1">
    <location>
        <begin position="307"/>
        <end position="417"/>
    </location>
</feature>
<reference evidence="3" key="1">
    <citation type="submission" date="2015-02" db="EMBL/GenBank/DDBJ databases">
        <title>Genome sequencing for Strongylocentrotus purpuratus.</title>
        <authorList>
            <person name="Murali S."/>
            <person name="Liu Y."/>
            <person name="Vee V."/>
            <person name="English A."/>
            <person name="Wang M."/>
            <person name="Skinner E."/>
            <person name="Han Y."/>
            <person name="Muzny D.M."/>
            <person name="Worley K.C."/>
            <person name="Gibbs R.A."/>
        </authorList>
    </citation>
    <scope>NUCLEOTIDE SEQUENCE</scope>
</reference>
<accession>A0A7M7P4L3</accession>
<dbReference type="PANTHER" id="PTHR24407">
    <property type="entry name" value="PROTEIN KINASE DOMAIN-CONTAINING PROTEIN"/>
    <property type="match status" value="1"/>
</dbReference>
<feature type="compositionally biased region" description="Basic and acidic residues" evidence="1">
    <location>
        <begin position="376"/>
        <end position="392"/>
    </location>
</feature>
<feature type="compositionally biased region" description="Polar residues" evidence="1">
    <location>
        <begin position="352"/>
        <end position="363"/>
    </location>
</feature>
<dbReference type="EnsemblMetazoa" id="XM_030990322">
    <property type="protein sequence ID" value="XP_030846182"/>
    <property type="gene ID" value="LOC105436994"/>
</dbReference>
<dbReference type="PANTHER" id="PTHR24407:SF14">
    <property type="entry name" value="SIR2-LIKE DOMAIN-CONTAINING PROTEIN"/>
    <property type="match status" value="1"/>
</dbReference>
<dbReference type="RefSeq" id="XP_030846182.1">
    <property type="nucleotide sequence ID" value="XM_030990322.1"/>
</dbReference>
<proteinExistence type="predicted"/>
<evidence type="ECO:0000313" key="2">
    <source>
        <dbReference type="EnsemblMetazoa" id="XP_030846182"/>
    </source>
</evidence>
<feature type="compositionally biased region" description="Polar residues" evidence="1">
    <location>
        <begin position="318"/>
        <end position="344"/>
    </location>
</feature>
<sequence length="417" mass="47662">MIHDVDWGYGTKRLHDEFYHELARLASSSKVQKLSLEDKNSERNDPSASRDLATFLCLQPCLTDLTINRFNGYIHDDFYHELARLAPSSKVAKLSVGGCNLEKNNRTASRNLAKFLRLLPRLIDLSLETSGNEYKHLYLHDDFYQELVFRASSSKIQKLSIEGCNLERNNRTASRDLAMFLCLQPRLTDLTIKDSDDECKHLYLHDDFYHKLAHQASSSKVEKLSVGGCNLERNKLSASHELAKFLCLLPRLTDLSLKTSGNEHTHDDFYQELASRASSSKNRFFNKKSEEFKHMDQREKREYIRRFVHPTLSEKTTRSTSRACEPQSSYQGSVQQQIEYSSVDTPLDVDVPSTSGINAQSGQIPDGPPARGHFQPKRENQTKRSSGSKDDNLDGTPRKRKKKTNHQTSLMASKFKL</sequence>
<keyword evidence="3" id="KW-1185">Reference proteome</keyword>
<reference evidence="2" key="2">
    <citation type="submission" date="2021-01" db="UniProtKB">
        <authorList>
            <consortium name="EnsemblMetazoa"/>
        </authorList>
    </citation>
    <scope>IDENTIFICATION</scope>
</reference>
<name>A0A7M7P4L3_STRPU</name>
<dbReference type="GeneID" id="105436994"/>
<dbReference type="SUPFAM" id="SSF52047">
    <property type="entry name" value="RNI-like"/>
    <property type="match status" value="1"/>
</dbReference>
<protein>
    <submittedName>
        <fullName evidence="2">Uncharacterized protein</fullName>
    </submittedName>
</protein>